<dbReference type="RefSeq" id="WP_190614346.1">
    <property type="nucleotide sequence ID" value="NZ_AP018712.1"/>
</dbReference>
<sequence>MKKILVIIFLIFSFMAFSESFEYSITSNESRIGTSTVNFDEFKFNENTLTELQIGKTFVKYESYTQYNESWYFKNYKLDIFVNGYKQGTLISKYDNGMIISTFNGSKLKNIKIKDPIILDNNIIGHFFIFNKMNNLKNKNIKLFIPSLLLSPRTEKYVIIDSDFTESDSFYKLKTLNSVLEIKFNDKTLESVFDTIKKVKIFLNGKDMKKNVLEKEITFKSNNFTLYGSLMYPQKLKQKNPAVILIHGSGPNDRDETLVINKKIYKPFLEISKELSKNGFIVLRYDKRSYTILQKKLKNFDNLSVKDFVDDARAGIDFLNTLDEVDKNNIFILGHSQGASFLPLIIKNKNIKGAIAISPGLLNIFDQMEYQLKYQLDYIKALKNDEKYKQTIDLIEKYLEEIEDANKKFKDDSLKNDDVILGQKAKVFIDWVKFQPDPYKDIFSINIPLLILNGTQDLKTPKELLESKESSLKENKNITIEYLENTTHEMLNNITMNFNDEIIKNILNWVNNLN</sequence>
<dbReference type="InterPro" id="IPR053145">
    <property type="entry name" value="AB_hydrolase_Est10"/>
</dbReference>
<proteinExistence type="predicted"/>
<gene>
    <name evidence="3" type="ORF">OSSY52_18010</name>
</gene>
<keyword evidence="4" id="KW-1185">Reference proteome</keyword>
<keyword evidence="1" id="KW-0175">Coiled coil</keyword>
<dbReference type="InParanoid" id="A0A7G1G528"/>
<dbReference type="InterPro" id="IPR029058">
    <property type="entry name" value="AB_hydrolase_fold"/>
</dbReference>
<dbReference type="PANTHER" id="PTHR43265">
    <property type="entry name" value="ESTERASE ESTD"/>
    <property type="match status" value="1"/>
</dbReference>
<feature type="domain" description="Serine aminopeptidase S33" evidence="2">
    <location>
        <begin position="268"/>
        <end position="492"/>
    </location>
</feature>
<evidence type="ECO:0000313" key="3">
    <source>
        <dbReference type="EMBL" id="BBE31660.1"/>
    </source>
</evidence>
<protein>
    <recommendedName>
        <fullName evidence="2">Serine aminopeptidase S33 domain-containing protein</fullName>
    </recommendedName>
</protein>
<dbReference type="PANTHER" id="PTHR43265:SF1">
    <property type="entry name" value="ESTERASE ESTD"/>
    <property type="match status" value="1"/>
</dbReference>
<dbReference type="GO" id="GO:0052689">
    <property type="term" value="F:carboxylic ester hydrolase activity"/>
    <property type="evidence" value="ECO:0007669"/>
    <property type="project" value="TreeGrafter"/>
</dbReference>
<evidence type="ECO:0000259" key="2">
    <source>
        <dbReference type="Pfam" id="PF12146"/>
    </source>
</evidence>
<dbReference type="AlphaFoldDB" id="A0A7G1G528"/>
<dbReference type="Gene3D" id="3.40.50.1820">
    <property type="entry name" value="alpha/beta hydrolase"/>
    <property type="match status" value="1"/>
</dbReference>
<dbReference type="KEGG" id="ocy:OSSY52_18010"/>
<evidence type="ECO:0000313" key="4">
    <source>
        <dbReference type="Proteomes" id="UP000516361"/>
    </source>
</evidence>
<accession>A0A7G1G528</accession>
<dbReference type="EMBL" id="AP018712">
    <property type="protein sequence ID" value="BBE31660.1"/>
    <property type="molecule type" value="Genomic_DNA"/>
</dbReference>
<dbReference type="Proteomes" id="UP000516361">
    <property type="component" value="Chromosome"/>
</dbReference>
<dbReference type="InterPro" id="IPR022742">
    <property type="entry name" value="Hydrolase_4"/>
</dbReference>
<organism evidence="3 4">
    <name type="scientific">Tepiditoga spiralis</name>
    <dbReference type="NCBI Taxonomy" id="2108365"/>
    <lineage>
        <taxon>Bacteria</taxon>
        <taxon>Thermotogati</taxon>
        <taxon>Thermotogota</taxon>
        <taxon>Thermotogae</taxon>
        <taxon>Petrotogales</taxon>
        <taxon>Petrotogaceae</taxon>
        <taxon>Tepiditoga</taxon>
    </lineage>
</organism>
<evidence type="ECO:0000256" key="1">
    <source>
        <dbReference type="SAM" id="Coils"/>
    </source>
</evidence>
<feature type="coiled-coil region" evidence="1">
    <location>
        <begin position="388"/>
        <end position="415"/>
    </location>
</feature>
<reference evidence="3 4" key="1">
    <citation type="submission" date="2018-06" db="EMBL/GenBank/DDBJ databases">
        <title>Genome sequencing of Oceanotoga sp. sy52.</title>
        <authorList>
            <person name="Mori K."/>
        </authorList>
    </citation>
    <scope>NUCLEOTIDE SEQUENCE [LARGE SCALE GENOMIC DNA]</scope>
    <source>
        <strain evidence="4">sy52</strain>
    </source>
</reference>
<name>A0A7G1G528_9BACT</name>
<dbReference type="SUPFAM" id="SSF53474">
    <property type="entry name" value="alpha/beta-Hydrolases"/>
    <property type="match status" value="1"/>
</dbReference>
<dbReference type="Pfam" id="PF12146">
    <property type="entry name" value="Hydrolase_4"/>
    <property type="match status" value="1"/>
</dbReference>